<dbReference type="Proteomes" id="UP000798662">
    <property type="component" value="Chromosome 2"/>
</dbReference>
<protein>
    <submittedName>
        <fullName evidence="1">Uncharacterized protein</fullName>
    </submittedName>
</protein>
<gene>
    <name evidence="1" type="ORF">I4F81_008810</name>
</gene>
<keyword evidence="2" id="KW-1185">Reference proteome</keyword>
<comment type="caution">
    <text evidence="1">The sequence shown here is derived from an EMBL/GenBank/DDBJ whole genome shotgun (WGS) entry which is preliminary data.</text>
</comment>
<accession>A0ACC3C854</accession>
<proteinExistence type="predicted"/>
<name>A0ACC3C854_PYRYE</name>
<evidence type="ECO:0000313" key="2">
    <source>
        <dbReference type="Proteomes" id="UP000798662"/>
    </source>
</evidence>
<sequence length="477" mass="48201">MARLWSRRERTHQRPTWPRLTGGVPVPEVRYVFPLDARSAVSSFRATVGGRALVGEVREAAAAAAAYAAGLRAQRASGLLLAHREDVFEVALGALPLTDEEVVVELTAAVFPAGAAGGLTLDLDVTSRPGAIGALTCAAFPDALVVQPRAGDGGDGGSGGADDGATDDGNRARVSLALPAAALGSDIVIKWATANPFVPRLAVEVDPTRGGSVAVALSIVPRFDVPPTAATTEYVFVVDRSWSMGWASAGTRGAGGGIVPIDRLRDALQVFLRSLPAGDKATWFNVVSFGSTHRRLWPASRAYDEATLREASAAVEEMAGDMGGTELLAPLVEVFVLTDGQVSNTAAVLAAVATGTAAHGATELFALGIGASASRSLVGGLARVGGGTAAYIDPADTADTLAAAVVTQLTRAMTPALRPHVDYGGPGGGDAAAAAAHAEAVRLGVTYGLASAATAFVIVDARSGKAGEGGGGQAQSP</sequence>
<evidence type="ECO:0000313" key="1">
    <source>
        <dbReference type="EMBL" id="KAK1866290.1"/>
    </source>
</evidence>
<organism evidence="1 2">
    <name type="scientific">Pyropia yezoensis</name>
    <name type="common">Susabi-nori</name>
    <name type="synonym">Porphyra yezoensis</name>
    <dbReference type="NCBI Taxonomy" id="2788"/>
    <lineage>
        <taxon>Eukaryota</taxon>
        <taxon>Rhodophyta</taxon>
        <taxon>Bangiophyceae</taxon>
        <taxon>Bangiales</taxon>
        <taxon>Bangiaceae</taxon>
        <taxon>Pyropia</taxon>
    </lineage>
</organism>
<reference evidence="1" key="1">
    <citation type="submission" date="2019-11" db="EMBL/GenBank/DDBJ databases">
        <title>Nori genome reveals adaptations in red seaweeds to the harsh intertidal environment.</title>
        <authorList>
            <person name="Wang D."/>
            <person name="Mao Y."/>
        </authorList>
    </citation>
    <scope>NUCLEOTIDE SEQUENCE</scope>
    <source>
        <tissue evidence="1">Gametophyte</tissue>
    </source>
</reference>
<dbReference type="EMBL" id="CM020619">
    <property type="protein sequence ID" value="KAK1866290.1"/>
    <property type="molecule type" value="Genomic_DNA"/>
</dbReference>